<reference evidence="13 14" key="1">
    <citation type="submission" date="2023-07" db="EMBL/GenBank/DDBJ databases">
        <title>Genomic Encyclopedia of Type Strains, Phase IV (KMG-IV): sequencing the most valuable type-strain genomes for metagenomic binning, comparative biology and taxonomic classification.</title>
        <authorList>
            <person name="Goeker M."/>
        </authorList>
    </citation>
    <scope>NUCLEOTIDE SEQUENCE [LARGE SCALE GENOMIC DNA]</scope>
    <source>
        <strain evidence="13 14">DSM 12751</strain>
    </source>
</reference>
<evidence type="ECO:0000256" key="2">
    <source>
        <dbReference type="ARBA" id="ARBA00022475"/>
    </source>
</evidence>
<feature type="transmembrane region" description="Helical" evidence="12">
    <location>
        <begin position="162"/>
        <end position="181"/>
    </location>
</feature>
<keyword evidence="2" id="KW-1003">Cell membrane</keyword>
<feature type="transmembrane region" description="Helical" evidence="12">
    <location>
        <begin position="212"/>
        <end position="233"/>
    </location>
</feature>
<evidence type="ECO:0000256" key="10">
    <source>
        <dbReference type="ARBA" id="ARBA00023157"/>
    </source>
</evidence>
<evidence type="ECO:0000256" key="8">
    <source>
        <dbReference type="ARBA" id="ARBA00023133"/>
    </source>
</evidence>
<evidence type="ECO:0000313" key="13">
    <source>
        <dbReference type="EMBL" id="MDQ0167364.1"/>
    </source>
</evidence>
<evidence type="ECO:0000256" key="4">
    <source>
        <dbReference type="ARBA" id="ARBA00022723"/>
    </source>
</evidence>
<feature type="transmembrane region" description="Helical" evidence="12">
    <location>
        <begin position="63"/>
        <end position="83"/>
    </location>
</feature>
<name>A0ABT9W289_9BACI</name>
<evidence type="ECO:0000256" key="3">
    <source>
        <dbReference type="ARBA" id="ARBA00022692"/>
    </source>
</evidence>
<evidence type="ECO:0000256" key="11">
    <source>
        <dbReference type="ARBA" id="ARBA00023444"/>
    </source>
</evidence>
<dbReference type="Proteomes" id="UP001235840">
    <property type="component" value="Unassembled WGS sequence"/>
</dbReference>
<dbReference type="PANTHER" id="PTHR35457">
    <property type="entry name" value="HEME A SYNTHASE"/>
    <property type="match status" value="1"/>
</dbReference>
<sequence length="304" mass="33829">MQRSLKVLGILATFWILLALIAGALVTKTGSGEGCGANWPLCYGQLIPDNPTIETVIEYTHRLVTGIAGILVLAFSVICLILYRKYKEVVWVAISSLFFLLLQSALGAFAVLGIGRQSAVLALHFGFSLMSYASVFLLLIYVYQLSKNRQLPTSKATPRLKLAILGLFVYTYIVVYFGAFVRHTGSALACEGWPLCNGQLIPELQGQVLVHFIHRTVAFIILILFAWLLYVAFKHYRDDKIIVSFSLIIFVLAILQAISGAVMVLNDLHIIPSMLHAFFISILFGLLFYLLLYVNRKSPSNHLL</sequence>
<evidence type="ECO:0000313" key="14">
    <source>
        <dbReference type="Proteomes" id="UP001235840"/>
    </source>
</evidence>
<organism evidence="13 14">
    <name type="scientific">Caldalkalibacillus horti</name>
    <dbReference type="NCBI Taxonomy" id="77523"/>
    <lineage>
        <taxon>Bacteria</taxon>
        <taxon>Bacillati</taxon>
        <taxon>Bacillota</taxon>
        <taxon>Bacilli</taxon>
        <taxon>Bacillales</taxon>
        <taxon>Bacillaceae</taxon>
        <taxon>Caldalkalibacillus</taxon>
    </lineage>
</organism>
<keyword evidence="5 12" id="KW-1133">Transmembrane helix</keyword>
<keyword evidence="3 12" id="KW-0812">Transmembrane</keyword>
<evidence type="ECO:0000256" key="7">
    <source>
        <dbReference type="ARBA" id="ARBA00023004"/>
    </source>
</evidence>
<keyword evidence="9 12" id="KW-0472">Membrane</keyword>
<feature type="transmembrane region" description="Helical" evidence="12">
    <location>
        <begin position="121"/>
        <end position="142"/>
    </location>
</feature>
<comment type="pathway">
    <text evidence="11">Porphyrin-containing compound metabolism.</text>
</comment>
<feature type="transmembrane region" description="Helical" evidence="12">
    <location>
        <begin position="270"/>
        <end position="294"/>
    </location>
</feature>
<dbReference type="Pfam" id="PF02628">
    <property type="entry name" value="COX15-CtaA"/>
    <property type="match status" value="2"/>
</dbReference>
<keyword evidence="6" id="KW-0560">Oxidoreductase</keyword>
<evidence type="ECO:0000256" key="5">
    <source>
        <dbReference type="ARBA" id="ARBA00022989"/>
    </source>
</evidence>
<dbReference type="InterPro" id="IPR050450">
    <property type="entry name" value="COX15/CtaA_HemeA_synthase"/>
</dbReference>
<keyword evidence="7" id="KW-0408">Iron</keyword>
<dbReference type="EMBL" id="JAUSTY010000015">
    <property type="protein sequence ID" value="MDQ0167364.1"/>
    <property type="molecule type" value="Genomic_DNA"/>
</dbReference>
<dbReference type="InterPro" id="IPR003780">
    <property type="entry name" value="COX15/CtaA_fam"/>
</dbReference>
<comment type="subcellular location">
    <subcellularLocation>
        <location evidence="1">Membrane</location>
        <topology evidence="1">Multi-pass membrane protein</topology>
    </subcellularLocation>
</comment>
<keyword evidence="14" id="KW-1185">Reference proteome</keyword>
<feature type="transmembrane region" description="Helical" evidence="12">
    <location>
        <begin position="90"/>
        <end position="115"/>
    </location>
</feature>
<dbReference type="PANTHER" id="PTHR35457:SF1">
    <property type="entry name" value="HEME A SYNTHASE"/>
    <property type="match status" value="1"/>
</dbReference>
<keyword evidence="4" id="KW-0479">Metal-binding</keyword>
<keyword evidence="10" id="KW-1015">Disulfide bond</keyword>
<feature type="transmembrane region" description="Helical" evidence="12">
    <location>
        <begin position="245"/>
        <end position="264"/>
    </location>
</feature>
<comment type="caution">
    <text evidence="13">The sequence shown here is derived from an EMBL/GenBank/DDBJ whole genome shotgun (WGS) entry which is preliminary data.</text>
</comment>
<protein>
    <submittedName>
        <fullName evidence="13">Cytochrome c oxidase assembly protein subunit 15</fullName>
    </submittedName>
</protein>
<proteinExistence type="predicted"/>
<gene>
    <name evidence="13" type="ORF">J2S11_003289</name>
</gene>
<keyword evidence="8" id="KW-0350">Heme biosynthesis</keyword>
<evidence type="ECO:0000256" key="12">
    <source>
        <dbReference type="SAM" id="Phobius"/>
    </source>
</evidence>
<evidence type="ECO:0000256" key="6">
    <source>
        <dbReference type="ARBA" id="ARBA00023002"/>
    </source>
</evidence>
<evidence type="ECO:0000256" key="1">
    <source>
        <dbReference type="ARBA" id="ARBA00004141"/>
    </source>
</evidence>
<dbReference type="RefSeq" id="WP_307396234.1">
    <property type="nucleotide sequence ID" value="NZ_BAAADK010000002.1"/>
</dbReference>
<accession>A0ABT9W289</accession>
<evidence type="ECO:0000256" key="9">
    <source>
        <dbReference type="ARBA" id="ARBA00023136"/>
    </source>
</evidence>